<reference evidence="2 3" key="1">
    <citation type="journal article" date="2024" name="J Genomics">
        <title>Draft genome sequencing and assembly of Favolaschia claudopus CIRM-BRFM 2984 isolated from oak limbs.</title>
        <authorList>
            <person name="Navarro D."/>
            <person name="Drula E."/>
            <person name="Chaduli D."/>
            <person name="Cazenave R."/>
            <person name="Ahrendt S."/>
            <person name="Wang J."/>
            <person name="Lipzen A."/>
            <person name="Daum C."/>
            <person name="Barry K."/>
            <person name="Grigoriev I.V."/>
            <person name="Favel A."/>
            <person name="Rosso M.N."/>
            <person name="Martin F."/>
        </authorList>
    </citation>
    <scope>NUCLEOTIDE SEQUENCE [LARGE SCALE GENOMIC DNA]</scope>
    <source>
        <strain evidence="2 3">CIRM-BRFM 2984</strain>
    </source>
</reference>
<dbReference type="Proteomes" id="UP001362999">
    <property type="component" value="Unassembled WGS sequence"/>
</dbReference>
<feature type="region of interest" description="Disordered" evidence="1">
    <location>
        <begin position="98"/>
        <end position="121"/>
    </location>
</feature>
<organism evidence="2 3">
    <name type="scientific">Favolaschia claudopus</name>
    <dbReference type="NCBI Taxonomy" id="2862362"/>
    <lineage>
        <taxon>Eukaryota</taxon>
        <taxon>Fungi</taxon>
        <taxon>Dikarya</taxon>
        <taxon>Basidiomycota</taxon>
        <taxon>Agaricomycotina</taxon>
        <taxon>Agaricomycetes</taxon>
        <taxon>Agaricomycetidae</taxon>
        <taxon>Agaricales</taxon>
        <taxon>Marasmiineae</taxon>
        <taxon>Mycenaceae</taxon>
        <taxon>Favolaschia</taxon>
    </lineage>
</organism>
<keyword evidence="3" id="KW-1185">Reference proteome</keyword>
<evidence type="ECO:0000256" key="1">
    <source>
        <dbReference type="SAM" id="MobiDB-lite"/>
    </source>
</evidence>
<dbReference type="EMBL" id="JAWWNJ010000066">
    <property type="protein sequence ID" value="KAK7012328.1"/>
    <property type="molecule type" value="Genomic_DNA"/>
</dbReference>
<accession>A0AAW0AHB9</accession>
<gene>
    <name evidence="2" type="ORF">R3P38DRAFT_2791075</name>
</gene>
<proteinExistence type="predicted"/>
<protein>
    <submittedName>
        <fullName evidence="2">Uncharacterized protein</fullName>
    </submittedName>
</protein>
<evidence type="ECO:0000313" key="3">
    <source>
        <dbReference type="Proteomes" id="UP001362999"/>
    </source>
</evidence>
<dbReference type="AlphaFoldDB" id="A0AAW0AHB9"/>
<evidence type="ECO:0000313" key="2">
    <source>
        <dbReference type="EMBL" id="KAK7012328.1"/>
    </source>
</evidence>
<comment type="caution">
    <text evidence="2">The sequence shown here is derived from an EMBL/GenBank/DDBJ whole genome shotgun (WGS) entry which is preliminary data.</text>
</comment>
<name>A0AAW0AHB9_9AGAR</name>
<sequence length="121" mass="13312">MRGATVYWAWGAGSRPLTGGIVCVARGLARWPNPLEFPRLQPSLMELRGLGFPWALKQPHPPESRLTYYCYAFSGDYKIHSTLGPKVTVSSSGRVWQPSRAPRAKREPASAGAFRGSVVVQ</sequence>